<name>A0ABV5CBR9_9SPHI</name>
<dbReference type="RefSeq" id="WP_375556558.1">
    <property type="nucleotide sequence ID" value="NZ_JBBVGT010000002.1"/>
</dbReference>
<sequence>MAKQKDKYDNLPNENKFNEGKEEAAQDLKYNNEEDSFELDVQGDDEDDYVHENPYDTAAEDGEDMDSDWDEANLNVGDEYEDFNEEEEIEELGMRVDKGKIVELDAMDEKLAETPEDKRTDLDEEGYPKRNTDEEPE</sequence>
<keyword evidence="3" id="KW-1185">Reference proteome</keyword>
<comment type="caution">
    <text evidence="2">The sequence shown here is derived from an EMBL/GenBank/DDBJ whole genome shotgun (WGS) entry which is preliminary data.</text>
</comment>
<dbReference type="EMBL" id="JBBVGT010000002">
    <property type="protein sequence ID" value="MFB5945001.1"/>
    <property type="molecule type" value="Genomic_DNA"/>
</dbReference>
<evidence type="ECO:0000256" key="1">
    <source>
        <dbReference type="SAM" id="MobiDB-lite"/>
    </source>
</evidence>
<feature type="compositionally biased region" description="Basic and acidic residues" evidence="1">
    <location>
        <begin position="16"/>
        <end position="32"/>
    </location>
</feature>
<feature type="compositionally biased region" description="Acidic residues" evidence="1">
    <location>
        <begin position="33"/>
        <end position="49"/>
    </location>
</feature>
<evidence type="ECO:0000313" key="3">
    <source>
        <dbReference type="Proteomes" id="UP001580928"/>
    </source>
</evidence>
<protein>
    <submittedName>
        <fullName evidence="2">Uncharacterized protein</fullName>
    </submittedName>
</protein>
<feature type="compositionally biased region" description="Acidic residues" evidence="1">
    <location>
        <begin position="58"/>
        <end position="69"/>
    </location>
</feature>
<feature type="region of interest" description="Disordered" evidence="1">
    <location>
        <begin position="108"/>
        <end position="137"/>
    </location>
</feature>
<evidence type="ECO:0000313" key="2">
    <source>
        <dbReference type="EMBL" id="MFB5945001.1"/>
    </source>
</evidence>
<organism evidence="2 3">
    <name type="scientific">Albibacterium profundi</name>
    <dbReference type="NCBI Taxonomy" id="3134906"/>
    <lineage>
        <taxon>Bacteria</taxon>
        <taxon>Pseudomonadati</taxon>
        <taxon>Bacteroidota</taxon>
        <taxon>Sphingobacteriia</taxon>
        <taxon>Sphingobacteriales</taxon>
        <taxon>Sphingobacteriaceae</taxon>
        <taxon>Albibacterium</taxon>
    </lineage>
</organism>
<proteinExistence type="predicted"/>
<dbReference type="Proteomes" id="UP001580928">
    <property type="component" value="Unassembled WGS sequence"/>
</dbReference>
<gene>
    <name evidence="2" type="ORF">WKR92_04070</name>
</gene>
<reference evidence="2 3" key="1">
    <citation type="submission" date="2024-04" db="EMBL/GenBank/DDBJ databases">
        <title>Albibacterium profundi sp. nov., isolated from sediment of the Challenger Deep of Mariana Trench.</title>
        <authorList>
            <person name="Wang Y."/>
        </authorList>
    </citation>
    <scope>NUCLEOTIDE SEQUENCE [LARGE SCALE GENOMIC DNA]</scope>
    <source>
        <strain evidence="2 3">RHL897</strain>
    </source>
</reference>
<feature type="region of interest" description="Disordered" evidence="1">
    <location>
        <begin position="1"/>
        <end position="69"/>
    </location>
</feature>
<accession>A0ABV5CBR9</accession>